<organism evidence="1 2">
    <name type="scientific">Candidatus Brocadia carolinensis</name>
    <dbReference type="NCBI Taxonomy" id="1004156"/>
    <lineage>
        <taxon>Bacteria</taxon>
        <taxon>Pseudomonadati</taxon>
        <taxon>Planctomycetota</taxon>
        <taxon>Candidatus Brocadiia</taxon>
        <taxon>Candidatus Brocadiales</taxon>
        <taxon>Candidatus Brocadiaceae</taxon>
        <taxon>Candidatus Brocadia</taxon>
    </lineage>
</organism>
<evidence type="ECO:0000313" key="1">
    <source>
        <dbReference type="EMBL" id="OOP56393.1"/>
    </source>
</evidence>
<comment type="caution">
    <text evidence="1">The sequence shown here is derived from an EMBL/GenBank/DDBJ whole genome shotgun (WGS) entry which is preliminary data.</text>
</comment>
<protein>
    <submittedName>
        <fullName evidence="1">Uncharacterized protein</fullName>
    </submittedName>
</protein>
<gene>
    <name evidence="1" type="ORF">AYP45_09290</name>
</gene>
<accession>A0A1V4ATD0</accession>
<dbReference type="AlphaFoldDB" id="A0A1V4ATD0"/>
<name>A0A1V4ATD0_9BACT</name>
<evidence type="ECO:0000313" key="2">
    <source>
        <dbReference type="Proteomes" id="UP000189681"/>
    </source>
</evidence>
<dbReference type="EMBL" id="AYTS01000084">
    <property type="protein sequence ID" value="OOP56393.1"/>
    <property type="molecule type" value="Genomic_DNA"/>
</dbReference>
<dbReference type="Proteomes" id="UP000189681">
    <property type="component" value="Unassembled WGS sequence"/>
</dbReference>
<sequence length="131" mass="14840">MTAAILENPVVRGRVDSKDDIEILIEEKLSAFDTAIERHEFLEIDGDILGNTPKEDCIKIINHKLECAFAIDVDSVIRQDVGTVIHALETGITTRLYGVTRIVGYYSRVSNWNKSKIGELHDRHMGRYSVR</sequence>
<proteinExistence type="predicted"/>
<reference evidence="1 2" key="1">
    <citation type="journal article" date="2017" name="Water Res.">
        <title>Discovery and metagenomic analysis of an anammox bacterial enrichment related to Candidatus "Brocadia caroliniensis" in a full-scale glycerol-fed nitritation-denitritation separate centrate treatment process.</title>
        <authorList>
            <person name="Park H."/>
            <person name="Brotto A.C."/>
            <person name="van Loosdrecht M.C."/>
            <person name="Chandran K."/>
        </authorList>
    </citation>
    <scope>NUCLEOTIDE SEQUENCE [LARGE SCALE GENOMIC DNA]</scope>
    <source>
        <strain evidence="1">26THWARD</strain>
    </source>
</reference>